<gene>
    <name evidence="7" type="ORF">BY453_10992</name>
    <name evidence="4" type="ORF">SAMN04488597_101136</name>
    <name evidence="5" type="ORF">SAMN04488598_1019</name>
    <name evidence="6" type="ORF">SAMN04515652_101282</name>
</gene>
<reference evidence="8 9" key="1">
    <citation type="submission" date="2016-10" db="EMBL/GenBank/DDBJ databases">
        <authorList>
            <person name="Varghese N."/>
            <person name="Submissions S."/>
        </authorList>
    </citation>
    <scope>NUCLEOTIDE SEQUENCE [LARGE SCALE GENOMIC DNA]</scope>
    <source>
        <strain evidence="4 11">WG10</strain>
        <strain evidence="5 9">WG2</strain>
        <strain evidence="6 8">WG5</strain>
    </source>
</reference>
<dbReference type="Proteomes" id="UP000324896">
    <property type="component" value="Unassembled WGS sequence"/>
</dbReference>
<dbReference type="GO" id="GO:0003677">
    <property type="term" value="F:DNA binding"/>
    <property type="evidence" value="ECO:0007669"/>
    <property type="project" value="UniProtKB-UniRule"/>
</dbReference>
<dbReference type="AlphaFoldDB" id="A0A1G6HVL7"/>
<evidence type="ECO:0000313" key="8">
    <source>
        <dbReference type="Proteomes" id="UP000198612"/>
    </source>
</evidence>
<evidence type="ECO:0000256" key="1">
    <source>
        <dbReference type="ARBA" id="ARBA00023125"/>
    </source>
</evidence>
<keyword evidence="9" id="KW-1185">Reference proteome</keyword>
<accession>A0A1G6HVL7</accession>
<dbReference type="PANTHER" id="PTHR43479:SF11">
    <property type="entry name" value="ACREF_ENVCD OPERON REPRESSOR-RELATED"/>
    <property type="match status" value="1"/>
</dbReference>
<dbReference type="Proteomes" id="UP000295758">
    <property type="component" value="Unassembled WGS sequence"/>
</dbReference>
<dbReference type="Gene3D" id="1.10.357.10">
    <property type="entry name" value="Tetracycline Repressor, domain 2"/>
    <property type="match status" value="1"/>
</dbReference>
<dbReference type="Proteomes" id="UP000199519">
    <property type="component" value="Unassembled WGS sequence"/>
</dbReference>
<dbReference type="PROSITE" id="PS50977">
    <property type="entry name" value="HTH_TETR_2"/>
    <property type="match status" value="1"/>
</dbReference>
<dbReference type="SUPFAM" id="SSF46689">
    <property type="entry name" value="Homeodomain-like"/>
    <property type="match status" value="1"/>
</dbReference>
<reference evidence="7 10" key="2">
    <citation type="submission" date="2019-03" db="EMBL/GenBank/DDBJ databases">
        <title>Deep subsurface shale carbon reservoir microbial communities from Ohio and West Virginia, USA.</title>
        <authorList>
            <person name="Wrighton K."/>
        </authorList>
    </citation>
    <scope>NUCLEOTIDE SEQUENCE [LARGE SCALE GENOMIC DNA]</scope>
    <source>
        <strain evidence="7 10">UTICA-S4D12</strain>
    </source>
</reference>
<evidence type="ECO:0000313" key="9">
    <source>
        <dbReference type="Proteomes" id="UP000199519"/>
    </source>
</evidence>
<keyword evidence="1 2" id="KW-0238">DNA-binding</keyword>
<dbReference type="InterPro" id="IPR050624">
    <property type="entry name" value="HTH-type_Tx_Regulator"/>
</dbReference>
<dbReference type="EMBL" id="SOAA01000009">
    <property type="protein sequence ID" value="TDS31775.1"/>
    <property type="molecule type" value="Genomic_DNA"/>
</dbReference>
<dbReference type="EMBL" id="FMYT01000001">
    <property type="protein sequence ID" value="SDB97516.1"/>
    <property type="molecule type" value="Genomic_DNA"/>
</dbReference>
<dbReference type="OrthoDB" id="9812993at2"/>
<feature type="DNA-binding region" description="H-T-H motif" evidence="2">
    <location>
        <begin position="29"/>
        <end position="48"/>
    </location>
</feature>
<dbReference type="Proteomes" id="UP000198612">
    <property type="component" value="Unassembled WGS sequence"/>
</dbReference>
<dbReference type="Pfam" id="PF00440">
    <property type="entry name" value="TetR_N"/>
    <property type="match status" value="1"/>
</dbReference>
<organism evidence="4 11">
    <name type="scientific">Halanaerobium congolense</name>
    <dbReference type="NCBI Taxonomy" id="54121"/>
    <lineage>
        <taxon>Bacteria</taxon>
        <taxon>Bacillati</taxon>
        <taxon>Bacillota</taxon>
        <taxon>Clostridia</taxon>
        <taxon>Halanaerobiales</taxon>
        <taxon>Halanaerobiaceae</taxon>
        <taxon>Halanaerobium</taxon>
    </lineage>
</organism>
<evidence type="ECO:0000313" key="6">
    <source>
        <dbReference type="EMBL" id="SES62700.1"/>
    </source>
</evidence>
<feature type="domain" description="HTH tetR-type" evidence="3">
    <location>
        <begin position="6"/>
        <end position="66"/>
    </location>
</feature>
<protein>
    <submittedName>
        <fullName evidence="4">DNA-binding transcriptional regulator, AcrR family</fullName>
    </submittedName>
    <submittedName>
        <fullName evidence="7">TetR family transcriptional regulator</fullName>
    </submittedName>
</protein>
<evidence type="ECO:0000256" key="2">
    <source>
        <dbReference type="PROSITE-ProRule" id="PRU00335"/>
    </source>
</evidence>
<proteinExistence type="predicted"/>
<evidence type="ECO:0000259" key="3">
    <source>
        <dbReference type="PROSITE" id="PS50977"/>
    </source>
</evidence>
<evidence type="ECO:0000313" key="5">
    <source>
        <dbReference type="EMBL" id="SDE64989.1"/>
    </source>
</evidence>
<dbReference type="EMBL" id="FOHG01000001">
    <property type="protein sequence ID" value="SES62700.1"/>
    <property type="molecule type" value="Genomic_DNA"/>
</dbReference>
<evidence type="ECO:0000313" key="4">
    <source>
        <dbReference type="EMBL" id="SDB97516.1"/>
    </source>
</evidence>
<dbReference type="PRINTS" id="PR00455">
    <property type="entry name" value="HTHTETR"/>
</dbReference>
<dbReference type="EMBL" id="FNBJ01000001">
    <property type="protein sequence ID" value="SDE64989.1"/>
    <property type="molecule type" value="Genomic_DNA"/>
</dbReference>
<evidence type="ECO:0000313" key="11">
    <source>
        <dbReference type="Proteomes" id="UP000324896"/>
    </source>
</evidence>
<dbReference type="RefSeq" id="WP_073155974.1">
    <property type="nucleotide sequence ID" value="NZ_FMYT01000001.1"/>
</dbReference>
<evidence type="ECO:0000313" key="10">
    <source>
        <dbReference type="Proteomes" id="UP000295758"/>
    </source>
</evidence>
<dbReference type="STRING" id="54121.SAMN04515653_10481"/>
<name>A0A1G6HVL7_9FIRM</name>
<dbReference type="InterPro" id="IPR009057">
    <property type="entry name" value="Homeodomain-like_sf"/>
</dbReference>
<evidence type="ECO:0000313" key="7">
    <source>
        <dbReference type="EMBL" id="TDS31775.1"/>
    </source>
</evidence>
<sequence length="183" mass="21434">MPKIINNLRSKISGAAYQLFSEKGYSAVSMKIVAEETGIAVGTLYNYYANKEELFIKVIEEKIKNYKKIFDKYLQKEELDLEMFITHLYDEINKSKGVIDEVIKKNINSKEEKIVTRLRSDLLEIVDQILIQFKEKKGLEKEAKAERKRSVYALLMMILILDRRFPGEREKNISYLLKMANLI</sequence>
<dbReference type="InterPro" id="IPR001647">
    <property type="entry name" value="HTH_TetR"/>
</dbReference>
<dbReference type="PANTHER" id="PTHR43479">
    <property type="entry name" value="ACREF/ENVCD OPERON REPRESSOR-RELATED"/>
    <property type="match status" value="1"/>
</dbReference>